<evidence type="ECO:0000256" key="1">
    <source>
        <dbReference type="SAM" id="MobiDB-lite"/>
    </source>
</evidence>
<organism evidence="2 3">
    <name type="scientific">Pleurodeles waltl</name>
    <name type="common">Iberian ribbed newt</name>
    <dbReference type="NCBI Taxonomy" id="8319"/>
    <lineage>
        <taxon>Eukaryota</taxon>
        <taxon>Metazoa</taxon>
        <taxon>Chordata</taxon>
        <taxon>Craniata</taxon>
        <taxon>Vertebrata</taxon>
        <taxon>Euteleostomi</taxon>
        <taxon>Amphibia</taxon>
        <taxon>Batrachia</taxon>
        <taxon>Caudata</taxon>
        <taxon>Salamandroidea</taxon>
        <taxon>Salamandridae</taxon>
        <taxon>Pleurodelinae</taxon>
        <taxon>Pleurodeles</taxon>
    </lineage>
</organism>
<dbReference type="Proteomes" id="UP001066276">
    <property type="component" value="Chromosome 1_1"/>
</dbReference>
<feature type="compositionally biased region" description="Basic and acidic residues" evidence="1">
    <location>
        <begin position="58"/>
        <end position="71"/>
    </location>
</feature>
<feature type="compositionally biased region" description="Polar residues" evidence="1">
    <location>
        <begin position="72"/>
        <end position="82"/>
    </location>
</feature>
<keyword evidence="3" id="KW-1185">Reference proteome</keyword>
<evidence type="ECO:0000313" key="2">
    <source>
        <dbReference type="EMBL" id="KAJ1213439.1"/>
    </source>
</evidence>
<evidence type="ECO:0000313" key="3">
    <source>
        <dbReference type="Proteomes" id="UP001066276"/>
    </source>
</evidence>
<dbReference type="AlphaFoldDB" id="A0AAV7WHA5"/>
<gene>
    <name evidence="2" type="ORF">NDU88_001076</name>
</gene>
<sequence>MVCTPSLACTREATQTMQSGEDVAGLQRTTPTDVVMSAILPEEEPRLLHLQVRARRWKTEGREDEARRETLTVETQETQGNAMWTELL</sequence>
<name>A0AAV7WHA5_PLEWA</name>
<accession>A0AAV7WHA5</accession>
<feature type="region of interest" description="Disordered" evidence="1">
    <location>
        <begin position="58"/>
        <end position="88"/>
    </location>
</feature>
<reference evidence="2" key="1">
    <citation type="journal article" date="2022" name="bioRxiv">
        <title>Sequencing and chromosome-scale assembly of the giantPleurodeles waltlgenome.</title>
        <authorList>
            <person name="Brown T."/>
            <person name="Elewa A."/>
            <person name="Iarovenko S."/>
            <person name="Subramanian E."/>
            <person name="Araus A.J."/>
            <person name="Petzold A."/>
            <person name="Susuki M."/>
            <person name="Suzuki K.-i.T."/>
            <person name="Hayashi T."/>
            <person name="Toyoda A."/>
            <person name="Oliveira C."/>
            <person name="Osipova E."/>
            <person name="Leigh N.D."/>
            <person name="Simon A."/>
            <person name="Yun M.H."/>
        </authorList>
    </citation>
    <scope>NUCLEOTIDE SEQUENCE</scope>
    <source>
        <strain evidence="2">20211129_DDA</strain>
        <tissue evidence="2">Liver</tissue>
    </source>
</reference>
<protein>
    <submittedName>
        <fullName evidence="2">Uncharacterized protein</fullName>
    </submittedName>
</protein>
<dbReference type="EMBL" id="JANPWB010000001">
    <property type="protein sequence ID" value="KAJ1213439.1"/>
    <property type="molecule type" value="Genomic_DNA"/>
</dbReference>
<proteinExistence type="predicted"/>
<comment type="caution">
    <text evidence="2">The sequence shown here is derived from an EMBL/GenBank/DDBJ whole genome shotgun (WGS) entry which is preliminary data.</text>
</comment>